<evidence type="ECO:0000313" key="10">
    <source>
        <dbReference type="Proteomes" id="UP000054270"/>
    </source>
</evidence>
<gene>
    <name evidence="9" type="ORF">HYPSUDRAFT_43837</name>
</gene>
<evidence type="ECO:0000256" key="1">
    <source>
        <dbReference type="ARBA" id="ARBA00007747"/>
    </source>
</evidence>
<dbReference type="InterPro" id="IPR012677">
    <property type="entry name" value="Nucleotide-bd_a/b_plait_sf"/>
</dbReference>
<keyword evidence="4 6" id="KW-0694">RNA-binding</keyword>
<dbReference type="GO" id="GO:0000398">
    <property type="term" value="P:mRNA splicing, via spliceosome"/>
    <property type="evidence" value="ECO:0007669"/>
    <property type="project" value="InterPro"/>
</dbReference>
<dbReference type="InterPro" id="IPR034392">
    <property type="entry name" value="TatSF1-like_RRM1"/>
</dbReference>
<keyword evidence="10" id="KW-1185">Reference proteome</keyword>
<dbReference type="OrthoDB" id="10258585at2759"/>
<evidence type="ECO:0000313" key="9">
    <source>
        <dbReference type="EMBL" id="KJA19942.1"/>
    </source>
</evidence>
<comment type="similarity">
    <text evidence="1">Belongs to the HTATSF1 family.</text>
</comment>
<dbReference type="GO" id="GO:0005686">
    <property type="term" value="C:U2 snRNP"/>
    <property type="evidence" value="ECO:0007669"/>
    <property type="project" value="TreeGrafter"/>
</dbReference>
<organism evidence="9 10">
    <name type="scientific">Hypholoma sublateritium (strain FD-334 SS-4)</name>
    <dbReference type="NCBI Taxonomy" id="945553"/>
    <lineage>
        <taxon>Eukaryota</taxon>
        <taxon>Fungi</taxon>
        <taxon>Dikarya</taxon>
        <taxon>Basidiomycota</taxon>
        <taxon>Agaricomycotina</taxon>
        <taxon>Agaricomycetes</taxon>
        <taxon>Agaricomycetidae</taxon>
        <taxon>Agaricales</taxon>
        <taxon>Agaricineae</taxon>
        <taxon>Strophariaceae</taxon>
        <taxon>Hypholoma</taxon>
    </lineage>
</organism>
<dbReference type="SMART" id="SM00360">
    <property type="entry name" value="RRM"/>
    <property type="match status" value="2"/>
</dbReference>
<dbReference type="FunFam" id="3.30.70.330:FF:000105">
    <property type="entry name" value="HIV Tat-specific factor 1 homolog"/>
    <property type="match status" value="1"/>
</dbReference>
<evidence type="ECO:0000256" key="2">
    <source>
        <dbReference type="ARBA" id="ARBA00022664"/>
    </source>
</evidence>
<dbReference type="CDD" id="cd12281">
    <property type="entry name" value="RRM1_TatSF1_like"/>
    <property type="match status" value="1"/>
</dbReference>
<dbReference type="SUPFAM" id="SSF54928">
    <property type="entry name" value="RNA-binding domain, RBD"/>
    <property type="match status" value="2"/>
</dbReference>
<evidence type="ECO:0000256" key="7">
    <source>
        <dbReference type="SAM" id="MobiDB-lite"/>
    </source>
</evidence>
<dbReference type="PANTHER" id="PTHR15608:SF0">
    <property type="entry name" value="HIV TAT-SPECIFIC FACTOR 1"/>
    <property type="match status" value="1"/>
</dbReference>
<evidence type="ECO:0000256" key="4">
    <source>
        <dbReference type="ARBA" id="ARBA00022884"/>
    </source>
</evidence>
<feature type="region of interest" description="Disordered" evidence="7">
    <location>
        <begin position="73"/>
        <end position="131"/>
    </location>
</feature>
<dbReference type="PROSITE" id="PS50102">
    <property type="entry name" value="RRM"/>
    <property type="match status" value="1"/>
</dbReference>
<dbReference type="PANTHER" id="PTHR15608">
    <property type="entry name" value="SPLICING FACTOR U2AF-ASSOCIATED PROTEIN 2"/>
    <property type="match status" value="1"/>
</dbReference>
<dbReference type="Pfam" id="PF00076">
    <property type="entry name" value="RRM_1"/>
    <property type="match status" value="1"/>
</dbReference>
<accession>A0A0D2KZP3</accession>
<dbReference type="EMBL" id="KN817572">
    <property type="protein sequence ID" value="KJA19942.1"/>
    <property type="molecule type" value="Genomic_DNA"/>
</dbReference>
<evidence type="ECO:0000256" key="3">
    <source>
        <dbReference type="ARBA" id="ARBA00022737"/>
    </source>
</evidence>
<dbReference type="InterPro" id="IPR034393">
    <property type="entry name" value="TatSF1-like"/>
</dbReference>
<keyword evidence="5" id="KW-0508">mRNA splicing</keyword>
<evidence type="ECO:0000256" key="5">
    <source>
        <dbReference type="ARBA" id="ARBA00023187"/>
    </source>
</evidence>
<name>A0A0D2KZP3_HYPSF</name>
<evidence type="ECO:0000256" key="6">
    <source>
        <dbReference type="PROSITE-ProRule" id="PRU00176"/>
    </source>
</evidence>
<evidence type="ECO:0000259" key="8">
    <source>
        <dbReference type="PROSITE" id="PS50102"/>
    </source>
</evidence>
<feature type="compositionally biased region" description="Basic and acidic residues" evidence="7">
    <location>
        <begin position="117"/>
        <end position="128"/>
    </location>
</feature>
<feature type="domain" description="RRM" evidence="8">
    <location>
        <begin position="131"/>
        <end position="219"/>
    </location>
</feature>
<dbReference type="InterPro" id="IPR000504">
    <property type="entry name" value="RRM_dom"/>
</dbReference>
<proteinExistence type="inferred from homology"/>
<dbReference type="AlphaFoldDB" id="A0A0D2KZP3"/>
<protein>
    <recommendedName>
        <fullName evidence="8">RRM domain-containing protein</fullName>
    </recommendedName>
</protein>
<dbReference type="CDD" id="cd12285">
    <property type="entry name" value="RRM3_RBM39_like"/>
    <property type="match status" value="1"/>
</dbReference>
<dbReference type="GO" id="GO:0003723">
    <property type="term" value="F:RNA binding"/>
    <property type="evidence" value="ECO:0007669"/>
    <property type="project" value="UniProtKB-UniRule"/>
</dbReference>
<dbReference type="Gene3D" id="3.30.70.330">
    <property type="match status" value="2"/>
</dbReference>
<dbReference type="Proteomes" id="UP000054270">
    <property type="component" value="Unassembled WGS sequence"/>
</dbReference>
<dbReference type="GO" id="GO:0005684">
    <property type="term" value="C:U2-type spliceosomal complex"/>
    <property type="evidence" value="ECO:0007669"/>
    <property type="project" value="TreeGrafter"/>
</dbReference>
<sequence>MSAPPPPSPAAGSSAEVQAAAFADDPRIYYSKTSNAWHFEQDDGSELAYDAAKNAWVPLVDDDLISRQQAAYSVAGVDEETPTAAVLKRESKKRKAPEDYTSATGEGSISIKRGKNEKKDKPQGERKSKNTAVYVTGLPADTEQDEIIERFSKCGVIEEDEHGEPKVKMYARDDGSFSGEALVVYFKEDSVTLALTLLEDAELRLGQPSSVMRVTKADFAHKAHVSGEGESKPRRTVDKKKITRRIGKMQRKLEEWGDDDGFGPMPDPADDSTTANKNSRVVVLKHMFTLEDLEKDASLLLDLKEEVRDECSSLGEVTNVVLYDKEKDGVMTVKFRDSIAAQACLLKMDGRFFDGRRVSAELFTGKQRFRRSGTGEDVGGEGDEAERKRLDDFAQWLLTEGD</sequence>
<reference evidence="10" key="1">
    <citation type="submission" date="2014-04" db="EMBL/GenBank/DDBJ databases">
        <title>Evolutionary Origins and Diversification of the Mycorrhizal Mutualists.</title>
        <authorList>
            <consortium name="DOE Joint Genome Institute"/>
            <consortium name="Mycorrhizal Genomics Consortium"/>
            <person name="Kohler A."/>
            <person name="Kuo A."/>
            <person name="Nagy L.G."/>
            <person name="Floudas D."/>
            <person name="Copeland A."/>
            <person name="Barry K.W."/>
            <person name="Cichocki N."/>
            <person name="Veneault-Fourrey C."/>
            <person name="LaButti K."/>
            <person name="Lindquist E.A."/>
            <person name="Lipzen A."/>
            <person name="Lundell T."/>
            <person name="Morin E."/>
            <person name="Murat C."/>
            <person name="Riley R."/>
            <person name="Ohm R."/>
            <person name="Sun H."/>
            <person name="Tunlid A."/>
            <person name="Henrissat B."/>
            <person name="Grigoriev I.V."/>
            <person name="Hibbett D.S."/>
            <person name="Martin F."/>
        </authorList>
    </citation>
    <scope>NUCLEOTIDE SEQUENCE [LARGE SCALE GENOMIC DNA]</scope>
    <source>
        <strain evidence="10">FD-334 SS-4</strain>
    </source>
</reference>
<dbReference type="InterPro" id="IPR035979">
    <property type="entry name" value="RBD_domain_sf"/>
</dbReference>
<keyword evidence="3" id="KW-0677">Repeat</keyword>
<dbReference type="OMA" id="DTDFRFG"/>
<keyword evidence="2" id="KW-0507">mRNA processing</keyword>
<dbReference type="STRING" id="945553.A0A0D2KZP3"/>